<feature type="transmembrane region" description="Helical" evidence="11">
    <location>
        <begin position="156"/>
        <end position="173"/>
    </location>
</feature>
<evidence type="ECO:0000256" key="2">
    <source>
        <dbReference type="ARBA" id="ARBA00022692"/>
    </source>
</evidence>
<dbReference type="InterPro" id="IPR044235">
    <property type="entry name" value="RNFT1/2"/>
</dbReference>
<keyword evidence="6" id="KW-0862">Zinc</keyword>
<protein>
    <recommendedName>
        <fullName evidence="12">RING-type domain-containing protein</fullName>
    </recommendedName>
</protein>
<dbReference type="Pfam" id="PF13639">
    <property type="entry name" value="zf-RING_2"/>
    <property type="match status" value="1"/>
</dbReference>
<dbReference type="GeneID" id="9809513"/>
<sequence>MDPQQVPEPSSRSRSLSSHFPHMPTSMHPYADGIHSLFGSAMQNSDILNQSTSTNRSIEDPESLDHLRNNEREQLLDQRQIREGFQQLRNTFDNSREGQTLLNIIKNVLPFLTLFAAKLMFDHLNDIFQFALLFVTFLQADFLVQKVMSGGFSNKFLQILYCFGFSIMTVLYLRNYSMDDFEFSNTFGLNILYFVSGEFKELSVSSTIYGVIMTDTSFKLITVIPKSLIVIIPEAYTSQSYKRKVLQSIEYCSQLYRCALPFGPWLRHFLFVNPGAGFMIYFFSIVYFSLKVGEMYRYSLFVKKSVRCLLTDSSVGTSVKLVDLDDKQCTVCHEDLSYPIKLECSHVFCKTCIETWLDQKTTCPMCRAEVTKDVDNEWKNGGTSYAIRMF</sequence>
<dbReference type="PANTHER" id="PTHR15860">
    <property type="entry name" value="UNCHARACTERIZED RING FINGER-CONTAINING PROTEIN"/>
    <property type="match status" value="1"/>
</dbReference>
<keyword evidence="4 9" id="KW-0863">Zinc-finger</keyword>
<evidence type="ECO:0000259" key="12">
    <source>
        <dbReference type="PROSITE" id="PS50089"/>
    </source>
</evidence>
<comment type="subcellular location">
    <subcellularLocation>
        <location evidence="1">Membrane</location>
        <topology evidence="1">Multi-pass membrane protein</topology>
    </subcellularLocation>
</comment>
<feature type="transmembrane region" description="Helical" evidence="11">
    <location>
        <begin position="269"/>
        <end position="290"/>
    </location>
</feature>
<proteinExistence type="predicted"/>
<evidence type="ECO:0000313" key="13">
    <source>
        <dbReference type="EMBL" id="KAF1745774.1"/>
    </source>
</evidence>
<accession>A0A6A5FT87</accession>
<evidence type="ECO:0000256" key="8">
    <source>
        <dbReference type="ARBA" id="ARBA00023136"/>
    </source>
</evidence>
<evidence type="ECO:0000256" key="1">
    <source>
        <dbReference type="ARBA" id="ARBA00004141"/>
    </source>
</evidence>
<evidence type="ECO:0000256" key="3">
    <source>
        <dbReference type="ARBA" id="ARBA00022723"/>
    </source>
</evidence>
<dbReference type="InterPro" id="IPR017907">
    <property type="entry name" value="Znf_RING_CS"/>
</dbReference>
<dbReference type="AlphaFoldDB" id="A0A6A5FT87"/>
<keyword evidence="8 11" id="KW-0472">Membrane</keyword>
<evidence type="ECO:0000256" key="7">
    <source>
        <dbReference type="ARBA" id="ARBA00022989"/>
    </source>
</evidence>
<evidence type="ECO:0000256" key="10">
    <source>
        <dbReference type="SAM" id="MobiDB-lite"/>
    </source>
</evidence>
<keyword evidence="5" id="KW-0833">Ubl conjugation pathway</keyword>
<feature type="domain" description="RING-type" evidence="12">
    <location>
        <begin position="329"/>
        <end position="367"/>
    </location>
</feature>
<evidence type="ECO:0000313" key="14">
    <source>
        <dbReference type="Proteomes" id="UP000483820"/>
    </source>
</evidence>
<dbReference type="PROSITE" id="PS50089">
    <property type="entry name" value="ZF_RING_2"/>
    <property type="match status" value="1"/>
</dbReference>
<evidence type="ECO:0000256" key="6">
    <source>
        <dbReference type="ARBA" id="ARBA00022833"/>
    </source>
</evidence>
<dbReference type="Gene3D" id="3.30.40.10">
    <property type="entry name" value="Zinc/RING finger domain, C3HC4 (zinc finger)"/>
    <property type="match status" value="1"/>
</dbReference>
<comment type="caution">
    <text evidence="13">The sequence shown here is derived from an EMBL/GenBank/DDBJ whole genome shotgun (WGS) entry which is preliminary data.</text>
</comment>
<name>A0A6A5FT87_CAERE</name>
<feature type="transmembrane region" description="Helical" evidence="11">
    <location>
        <begin position="127"/>
        <end position="144"/>
    </location>
</feature>
<dbReference type="GO" id="GO:0008270">
    <property type="term" value="F:zinc ion binding"/>
    <property type="evidence" value="ECO:0007669"/>
    <property type="project" value="UniProtKB-KW"/>
</dbReference>
<dbReference type="InterPro" id="IPR013083">
    <property type="entry name" value="Znf_RING/FYVE/PHD"/>
</dbReference>
<evidence type="ECO:0000256" key="9">
    <source>
        <dbReference type="PROSITE-ProRule" id="PRU00175"/>
    </source>
</evidence>
<dbReference type="CTD" id="9809513"/>
<gene>
    <name evidence="13" type="ORF">GCK72_022221</name>
</gene>
<dbReference type="EMBL" id="WUAV01000006">
    <property type="protein sequence ID" value="KAF1745774.1"/>
    <property type="molecule type" value="Genomic_DNA"/>
</dbReference>
<dbReference type="KEGG" id="crq:GCK72_022221"/>
<dbReference type="PROSITE" id="PS00518">
    <property type="entry name" value="ZF_RING_1"/>
    <property type="match status" value="1"/>
</dbReference>
<dbReference type="GO" id="GO:1904294">
    <property type="term" value="P:positive regulation of ERAD pathway"/>
    <property type="evidence" value="ECO:0007669"/>
    <property type="project" value="InterPro"/>
</dbReference>
<keyword evidence="7 11" id="KW-1133">Transmembrane helix</keyword>
<evidence type="ECO:0000256" key="4">
    <source>
        <dbReference type="ARBA" id="ARBA00022771"/>
    </source>
</evidence>
<evidence type="ECO:0000256" key="11">
    <source>
        <dbReference type="SAM" id="Phobius"/>
    </source>
</evidence>
<dbReference type="Proteomes" id="UP000483820">
    <property type="component" value="Chromosome X"/>
</dbReference>
<keyword evidence="2 11" id="KW-0812">Transmembrane</keyword>
<dbReference type="GO" id="GO:0061630">
    <property type="term" value="F:ubiquitin protein ligase activity"/>
    <property type="evidence" value="ECO:0007669"/>
    <property type="project" value="InterPro"/>
</dbReference>
<organism evidence="13 14">
    <name type="scientific">Caenorhabditis remanei</name>
    <name type="common">Caenorhabditis vulgaris</name>
    <dbReference type="NCBI Taxonomy" id="31234"/>
    <lineage>
        <taxon>Eukaryota</taxon>
        <taxon>Metazoa</taxon>
        <taxon>Ecdysozoa</taxon>
        <taxon>Nematoda</taxon>
        <taxon>Chromadorea</taxon>
        <taxon>Rhabditida</taxon>
        <taxon>Rhabditina</taxon>
        <taxon>Rhabditomorpha</taxon>
        <taxon>Rhabditoidea</taxon>
        <taxon>Rhabditidae</taxon>
        <taxon>Peloderinae</taxon>
        <taxon>Caenorhabditis</taxon>
    </lineage>
</organism>
<reference evidence="13 14" key="1">
    <citation type="submission" date="2019-12" db="EMBL/GenBank/DDBJ databases">
        <title>Chromosome-level assembly of the Caenorhabditis remanei genome.</title>
        <authorList>
            <person name="Teterina A.A."/>
            <person name="Willis J.H."/>
            <person name="Phillips P.C."/>
        </authorList>
    </citation>
    <scope>NUCLEOTIDE SEQUENCE [LARGE SCALE GENOMIC DNA]</scope>
    <source>
        <strain evidence="13 14">PX506</strain>
        <tissue evidence="13">Whole organism</tissue>
    </source>
</reference>
<dbReference type="CDD" id="cd16561">
    <property type="entry name" value="RING-HC_RNF213"/>
    <property type="match status" value="1"/>
</dbReference>
<dbReference type="PANTHER" id="PTHR15860:SF0">
    <property type="entry name" value="LP20373P"/>
    <property type="match status" value="1"/>
</dbReference>
<keyword evidence="3" id="KW-0479">Metal-binding</keyword>
<dbReference type="RefSeq" id="XP_003106965.2">
    <property type="nucleotide sequence ID" value="XM_003106917.2"/>
</dbReference>
<feature type="region of interest" description="Disordered" evidence="10">
    <location>
        <begin position="1"/>
        <end position="26"/>
    </location>
</feature>
<dbReference type="InterPro" id="IPR001841">
    <property type="entry name" value="Znf_RING"/>
</dbReference>
<evidence type="ECO:0000256" key="5">
    <source>
        <dbReference type="ARBA" id="ARBA00022786"/>
    </source>
</evidence>
<dbReference type="SMART" id="SM00184">
    <property type="entry name" value="RING"/>
    <property type="match status" value="1"/>
</dbReference>
<dbReference type="SUPFAM" id="SSF57850">
    <property type="entry name" value="RING/U-box"/>
    <property type="match status" value="1"/>
</dbReference>
<dbReference type="GO" id="GO:0016020">
    <property type="term" value="C:membrane"/>
    <property type="evidence" value="ECO:0007669"/>
    <property type="project" value="UniProtKB-SubCell"/>
</dbReference>